<proteinExistence type="predicted"/>
<organism evidence="2 3">
    <name type="scientific">Rhodopirellula maiorica SM1</name>
    <dbReference type="NCBI Taxonomy" id="1265738"/>
    <lineage>
        <taxon>Bacteria</taxon>
        <taxon>Pseudomonadati</taxon>
        <taxon>Planctomycetota</taxon>
        <taxon>Planctomycetia</taxon>
        <taxon>Pirellulales</taxon>
        <taxon>Pirellulaceae</taxon>
        <taxon>Novipirellula</taxon>
    </lineage>
</organism>
<evidence type="ECO:0000313" key="2">
    <source>
        <dbReference type="EMBL" id="EMI17325.1"/>
    </source>
</evidence>
<gene>
    <name evidence="2" type="ORF">RMSM_05750</name>
</gene>
<comment type="caution">
    <text evidence="2">The sequence shown here is derived from an EMBL/GenBank/DDBJ whole genome shotgun (WGS) entry which is preliminary data.</text>
</comment>
<feature type="region of interest" description="Disordered" evidence="1">
    <location>
        <begin position="1"/>
        <end position="62"/>
    </location>
</feature>
<dbReference type="Proteomes" id="UP000011991">
    <property type="component" value="Unassembled WGS sequence"/>
</dbReference>
<dbReference type="EMBL" id="ANOG01000810">
    <property type="protein sequence ID" value="EMI17325.1"/>
    <property type="molecule type" value="Genomic_DNA"/>
</dbReference>
<feature type="non-terminal residue" evidence="2">
    <location>
        <position position="62"/>
    </location>
</feature>
<protein>
    <submittedName>
        <fullName evidence="2">Uncharacterized protein</fullName>
    </submittedName>
</protein>
<evidence type="ECO:0000313" key="3">
    <source>
        <dbReference type="Proteomes" id="UP000011991"/>
    </source>
</evidence>
<name>M5RD79_9BACT</name>
<keyword evidence="3" id="KW-1185">Reference proteome</keyword>
<accession>M5RD79</accession>
<sequence>MSQMSTAQDSPIVAPPAIQSNQDNEPEAVAETTLDAESPTDKSQDGDSSATSDGDPETDADT</sequence>
<dbReference type="AlphaFoldDB" id="M5RD79"/>
<evidence type="ECO:0000256" key="1">
    <source>
        <dbReference type="SAM" id="MobiDB-lite"/>
    </source>
</evidence>
<reference evidence="2 3" key="1">
    <citation type="journal article" date="2013" name="Mar. Genomics">
        <title>Expression of sulfatases in Rhodopirellula baltica and the diversity of sulfatases in the genus Rhodopirellula.</title>
        <authorList>
            <person name="Wegner C.E."/>
            <person name="Richter-Heitmann T."/>
            <person name="Klindworth A."/>
            <person name="Klockow C."/>
            <person name="Richter M."/>
            <person name="Achstetter T."/>
            <person name="Glockner F.O."/>
            <person name="Harder J."/>
        </authorList>
    </citation>
    <scope>NUCLEOTIDE SEQUENCE [LARGE SCALE GENOMIC DNA]</scope>
    <source>
        <strain evidence="2 3">SM1</strain>
    </source>
</reference>